<gene>
    <name evidence="4" type="ORF">GCM10008119_09000</name>
</gene>
<feature type="domain" description="HTH tetR-type" evidence="3">
    <location>
        <begin position="9"/>
        <end position="69"/>
    </location>
</feature>
<evidence type="ECO:0000256" key="1">
    <source>
        <dbReference type="ARBA" id="ARBA00023125"/>
    </source>
</evidence>
<keyword evidence="5" id="KW-1185">Reference proteome</keyword>
<dbReference type="SUPFAM" id="SSF46689">
    <property type="entry name" value="Homeodomain-like"/>
    <property type="match status" value="1"/>
</dbReference>
<name>A0ABQ2BDL3_9SPHI</name>
<dbReference type="InterPro" id="IPR009057">
    <property type="entry name" value="Homeodomain-like_sf"/>
</dbReference>
<dbReference type="InterPro" id="IPR050109">
    <property type="entry name" value="HTH-type_TetR-like_transc_reg"/>
</dbReference>
<reference evidence="5" key="1">
    <citation type="journal article" date="2019" name="Int. J. Syst. Evol. Microbiol.">
        <title>The Global Catalogue of Microorganisms (GCM) 10K type strain sequencing project: providing services to taxonomists for standard genome sequencing and annotation.</title>
        <authorList>
            <consortium name="The Broad Institute Genomics Platform"/>
            <consortium name="The Broad Institute Genome Sequencing Center for Infectious Disease"/>
            <person name="Wu L."/>
            <person name="Ma J."/>
        </authorList>
    </citation>
    <scope>NUCLEOTIDE SEQUENCE [LARGE SCALE GENOMIC DNA]</scope>
    <source>
        <strain evidence="5">CCM 8939</strain>
    </source>
</reference>
<evidence type="ECO:0000256" key="2">
    <source>
        <dbReference type="PROSITE-ProRule" id="PRU00335"/>
    </source>
</evidence>
<dbReference type="InterPro" id="IPR001647">
    <property type="entry name" value="HTH_TetR"/>
</dbReference>
<dbReference type="PANTHER" id="PTHR30328:SF54">
    <property type="entry name" value="HTH-TYPE TRANSCRIPTIONAL REPRESSOR SCO4008"/>
    <property type="match status" value="1"/>
</dbReference>
<dbReference type="PROSITE" id="PS50977">
    <property type="entry name" value="HTH_TETR_2"/>
    <property type="match status" value="1"/>
</dbReference>
<dbReference type="PANTHER" id="PTHR30328">
    <property type="entry name" value="TRANSCRIPTIONAL REPRESSOR"/>
    <property type="match status" value="1"/>
</dbReference>
<dbReference type="PRINTS" id="PR00455">
    <property type="entry name" value="HTHTETR"/>
</dbReference>
<dbReference type="InterPro" id="IPR036271">
    <property type="entry name" value="Tet_transcr_reg_TetR-rel_C_sf"/>
</dbReference>
<evidence type="ECO:0000259" key="3">
    <source>
        <dbReference type="PROSITE" id="PS50977"/>
    </source>
</evidence>
<evidence type="ECO:0000313" key="4">
    <source>
        <dbReference type="EMBL" id="GGI23709.1"/>
    </source>
</evidence>
<feature type="DNA-binding region" description="H-T-H motif" evidence="2">
    <location>
        <begin position="32"/>
        <end position="51"/>
    </location>
</feature>
<protein>
    <recommendedName>
        <fullName evidence="3">HTH tetR-type domain-containing protein</fullName>
    </recommendedName>
</protein>
<sequence>MLSKEIGNTDTETQIKIAAKSVFLKKGLAGARMQEIADVAGIGRTALHYYFRRKEQLFQVVLKDAFRDLAKRTEMLHNSDYSSLEKMEAYVDGYFEKALAEPELDIFMLNEFNNNPEVMKDILISEASGSPFNILLKGIETSVKNGEMKGAPKQILITLISMCVFSFAGRGMIQNVLFLTDEQYMDLMKERKIYMKDFLKIAFKP</sequence>
<dbReference type="SUPFAM" id="SSF48498">
    <property type="entry name" value="Tetracyclin repressor-like, C-terminal domain"/>
    <property type="match status" value="1"/>
</dbReference>
<comment type="caution">
    <text evidence="4">The sequence shown here is derived from an EMBL/GenBank/DDBJ whole genome shotgun (WGS) entry which is preliminary data.</text>
</comment>
<proteinExistence type="predicted"/>
<evidence type="ECO:0000313" key="5">
    <source>
        <dbReference type="Proteomes" id="UP000645390"/>
    </source>
</evidence>
<dbReference type="EMBL" id="BMDJ01000002">
    <property type="protein sequence ID" value="GGI23709.1"/>
    <property type="molecule type" value="Genomic_DNA"/>
</dbReference>
<dbReference type="Proteomes" id="UP000645390">
    <property type="component" value="Unassembled WGS sequence"/>
</dbReference>
<dbReference type="RefSeq" id="WP_188412065.1">
    <property type="nucleotide sequence ID" value="NZ_BMDJ01000002.1"/>
</dbReference>
<dbReference type="Pfam" id="PF00440">
    <property type="entry name" value="TetR_N"/>
    <property type="match status" value="1"/>
</dbReference>
<organism evidence="4 5">
    <name type="scientific">Pedobacter mendelii</name>
    <dbReference type="NCBI Taxonomy" id="1908240"/>
    <lineage>
        <taxon>Bacteria</taxon>
        <taxon>Pseudomonadati</taxon>
        <taxon>Bacteroidota</taxon>
        <taxon>Sphingobacteriia</taxon>
        <taxon>Sphingobacteriales</taxon>
        <taxon>Sphingobacteriaceae</taxon>
        <taxon>Pedobacter</taxon>
    </lineage>
</organism>
<keyword evidence="1 2" id="KW-0238">DNA-binding</keyword>
<dbReference type="Gene3D" id="1.10.357.10">
    <property type="entry name" value="Tetracycline Repressor, domain 2"/>
    <property type="match status" value="1"/>
</dbReference>
<accession>A0ABQ2BDL3</accession>